<gene>
    <name evidence="1" type="ordered locus">HBHAL_3794</name>
</gene>
<protein>
    <submittedName>
        <fullName evidence="1">Uncharacterized protein</fullName>
    </submittedName>
</protein>
<evidence type="ECO:0000313" key="2">
    <source>
        <dbReference type="Proteomes" id="UP000007397"/>
    </source>
</evidence>
<dbReference type="EMBL" id="HE717023">
    <property type="protein sequence ID" value="CCG46139.1"/>
    <property type="molecule type" value="Genomic_DNA"/>
</dbReference>
<proteinExistence type="predicted"/>
<dbReference type="KEGG" id="hhd:HBHAL_3794"/>
<accession>I0JPR9</accession>
<dbReference type="AlphaFoldDB" id="I0JPR9"/>
<dbReference type="HOGENOM" id="CLU_3382160_0_0_9"/>
<dbReference type="STRING" id="866895.HBHAL_3794"/>
<evidence type="ECO:0000313" key="1">
    <source>
        <dbReference type="EMBL" id="CCG46139.1"/>
    </source>
</evidence>
<organism evidence="1 2">
    <name type="scientific">Halobacillus halophilus (strain ATCC 35676 / DSM 2266 / JCM 20832 / KCTC 3685 / LMG 17431 / NBRC 102448 / NCIMB 2269)</name>
    <name type="common">Sporosarcina halophila</name>
    <dbReference type="NCBI Taxonomy" id="866895"/>
    <lineage>
        <taxon>Bacteria</taxon>
        <taxon>Bacillati</taxon>
        <taxon>Bacillota</taxon>
        <taxon>Bacilli</taxon>
        <taxon>Bacillales</taxon>
        <taxon>Bacillaceae</taxon>
        <taxon>Halobacillus</taxon>
    </lineage>
</organism>
<sequence>MGPDAISKTWTKDLEKDGKLSIDTLLETLDIEE</sequence>
<keyword evidence="2" id="KW-1185">Reference proteome</keyword>
<name>I0JPR9_HALH3</name>
<dbReference type="Proteomes" id="UP000007397">
    <property type="component" value="Chromosome"/>
</dbReference>
<reference evidence="1 2" key="1">
    <citation type="journal article" date="2013" name="Environ. Microbiol.">
        <title>Chloride and organic osmolytes: a hybrid strategy to cope with elevated salinities by the moderately halophilic, chloride-dependent bacterium Halobacillus halophilus.</title>
        <authorList>
            <person name="Saum S.H."/>
            <person name="Pfeiffer F."/>
            <person name="Palm P."/>
            <person name="Rampp M."/>
            <person name="Schuster S.C."/>
            <person name="Muller V."/>
            <person name="Oesterhelt D."/>
        </authorList>
    </citation>
    <scope>NUCLEOTIDE SEQUENCE [LARGE SCALE GENOMIC DNA]</scope>
    <source>
        <strain evidence="2">ATCC 35676 / DSM 2266 / JCM 20832 / KCTC 3685 / LMG 17431 / NBRC 102448 / NCIMB 2269</strain>
    </source>
</reference>